<evidence type="ECO:0000256" key="1">
    <source>
        <dbReference type="SAM" id="MobiDB-lite"/>
    </source>
</evidence>
<evidence type="ECO:0000313" key="3">
    <source>
        <dbReference type="Proteomes" id="UP001487740"/>
    </source>
</evidence>
<feature type="region of interest" description="Disordered" evidence="1">
    <location>
        <begin position="1"/>
        <end position="40"/>
    </location>
</feature>
<accession>A0AAW0TMY7</accession>
<protein>
    <submittedName>
        <fullName evidence="2">Uncharacterized protein</fullName>
    </submittedName>
</protein>
<sequence>MTEVKGEDTRKEGKEGSQLRSAPARKAALQQPPSVQPPASWVERDMATQDLDNAPGTKSLYTTHLTGGAGGARQRVAERAVRVTLRP</sequence>
<dbReference type="Proteomes" id="UP001487740">
    <property type="component" value="Unassembled WGS sequence"/>
</dbReference>
<evidence type="ECO:0000313" key="2">
    <source>
        <dbReference type="EMBL" id="KAK8389134.1"/>
    </source>
</evidence>
<dbReference type="EMBL" id="JARAKH010000028">
    <property type="protein sequence ID" value="KAK8389134.1"/>
    <property type="molecule type" value="Genomic_DNA"/>
</dbReference>
<name>A0AAW0TMY7_SCYPA</name>
<organism evidence="2 3">
    <name type="scientific">Scylla paramamosain</name>
    <name type="common">Mud crab</name>
    <dbReference type="NCBI Taxonomy" id="85552"/>
    <lineage>
        <taxon>Eukaryota</taxon>
        <taxon>Metazoa</taxon>
        <taxon>Ecdysozoa</taxon>
        <taxon>Arthropoda</taxon>
        <taxon>Crustacea</taxon>
        <taxon>Multicrustacea</taxon>
        <taxon>Malacostraca</taxon>
        <taxon>Eumalacostraca</taxon>
        <taxon>Eucarida</taxon>
        <taxon>Decapoda</taxon>
        <taxon>Pleocyemata</taxon>
        <taxon>Brachyura</taxon>
        <taxon>Eubrachyura</taxon>
        <taxon>Portunoidea</taxon>
        <taxon>Portunidae</taxon>
        <taxon>Portuninae</taxon>
        <taxon>Scylla</taxon>
    </lineage>
</organism>
<keyword evidence="3" id="KW-1185">Reference proteome</keyword>
<dbReference type="AlphaFoldDB" id="A0AAW0TMY7"/>
<reference evidence="2 3" key="1">
    <citation type="submission" date="2023-03" db="EMBL/GenBank/DDBJ databases">
        <title>High-quality genome of Scylla paramamosain provides insights in environmental adaptation.</title>
        <authorList>
            <person name="Zhang L."/>
        </authorList>
    </citation>
    <scope>NUCLEOTIDE SEQUENCE [LARGE SCALE GENOMIC DNA]</scope>
    <source>
        <strain evidence="2">LZ_2023a</strain>
        <tissue evidence="2">Muscle</tissue>
    </source>
</reference>
<gene>
    <name evidence="2" type="ORF">O3P69_020843</name>
</gene>
<proteinExistence type="predicted"/>
<comment type="caution">
    <text evidence="2">The sequence shown here is derived from an EMBL/GenBank/DDBJ whole genome shotgun (WGS) entry which is preliminary data.</text>
</comment>
<feature type="compositionally biased region" description="Basic and acidic residues" evidence="1">
    <location>
        <begin position="1"/>
        <end position="17"/>
    </location>
</feature>